<sequence>MSWLKELWERLFHWSNITYIANAYGHDIWIAVKSNDLELNHARLGVVVPKEQETAPIGFQLERTSDTGWIKLTRNKIHRHNRSSKTERITVVRANTLEEVLAAVAAVSKQVAEAAILEKIAVTRKTVEVSRNATSEKTTETTISTEVFGIKKLTEALATLTIPSNGASAVVEPNEAPAVAEPNEAPAVAEPNEAPAVAEPNEAPAVAEPNEAPAVVEPNEAPAVVEPNEAPAVAEPNEAPAVAEPNEAPAVVEPNEAPAVVEPNEAPAVVKPNEAAEVLVFNYEIQQNYSYVVTGKGEFLQQKYGSNNLFQDFTEHCHRGTPPASDVFSLDPYLCLSALLGTSLFCFVFRHRIVAFFTPD</sequence>
<keyword evidence="3" id="KW-1185">Reference proteome</keyword>
<gene>
    <name evidence="2" type="ORF">XAT740_LOCUS32721</name>
</gene>
<name>A0A815J4S1_ADIRI</name>
<dbReference type="EMBL" id="CAJNOR010003074">
    <property type="protein sequence ID" value="CAF1374439.1"/>
    <property type="molecule type" value="Genomic_DNA"/>
</dbReference>
<protein>
    <submittedName>
        <fullName evidence="2">Uncharacterized protein</fullName>
    </submittedName>
</protein>
<accession>A0A815J4S1</accession>
<evidence type="ECO:0000256" key="1">
    <source>
        <dbReference type="SAM" id="MobiDB-lite"/>
    </source>
</evidence>
<dbReference type="Proteomes" id="UP000663828">
    <property type="component" value="Unassembled WGS sequence"/>
</dbReference>
<proteinExistence type="predicted"/>
<dbReference type="AlphaFoldDB" id="A0A815J4S1"/>
<evidence type="ECO:0000313" key="3">
    <source>
        <dbReference type="Proteomes" id="UP000663828"/>
    </source>
</evidence>
<reference evidence="2" key="1">
    <citation type="submission" date="2021-02" db="EMBL/GenBank/DDBJ databases">
        <authorList>
            <person name="Nowell W R."/>
        </authorList>
    </citation>
    <scope>NUCLEOTIDE SEQUENCE</scope>
</reference>
<evidence type="ECO:0000313" key="2">
    <source>
        <dbReference type="EMBL" id="CAF1374439.1"/>
    </source>
</evidence>
<comment type="caution">
    <text evidence="2">The sequence shown here is derived from an EMBL/GenBank/DDBJ whole genome shotgun (WGS) entry which is preliminary data.</text>
</comment>
<feature type="region of interest" description="Disordered" evidence="1">
    <location>
        <begin position="175"/>
        <end position="211"/>
    </location>
</feature>
<organism evidence="2 3">
    <name type="scientific">Adineta ricciae</name>
    <name type="common">Rotifer</name>
    <dbReference type="NCBI Taxonomy" id="249248"/>
    <lineage>
        <taxon>Eukaryota</taxon>
        <taxon>Metazoa</taxon>
        <taxon>Spiralia</taxon>
        <taxon>Gnathifera</taxon>
        <taxon>Rotifera</taxon>
        <taxon>Eurotatoria</taxon>
        <taxon>Bdelloidea</taxon>
        <taxon>Adinetida</taxon>
        <taxon>Adinetidae</taxon>
        <taxon>Adineta</taxon>
    </lineage>
</organism>